<feature type="transmembrane region" description="Helical" evidence="2">
    <location>
        <begin position="144"/>
        <end position="167"/>
    </location>
</feature>
<keyword evidence="2" id="KW-1133">Transmembrane helix</keyword>
<sequence>MNHSSSSVPGINLNLTSHCIHGSLTGPLGLFVQALLALIAFSALILKRFCEPVKTRRKWKIWWFDTSKQAVGAGVIHIANVILSEYLFQGDPCTWYIISFMLDSTIGLIIICICLKISLKIILRRGWDHLIFGTYPPPSPCKSWLYQCTIYVVVIIFEKFLITLLTLFDFWKKVVSLLLSASIDATVELIVVMFIIPIIINALIFWIVDNFLKLHHPPTQSPRKYQLFDDDDDDDDDDDSDDDDDDDDDDENDNNDDLTRRFHGQRRYDSGPINSTSSLRDANDNNDDVVSSGGAGDDDGEDDDDVYRVKVDDDDDGSKECNRLLMATPFR</sequence>
<evidence type="ECO:0000313" key="5">
    <source>
        <dbReference type="Proteomes" id="UP000015101"/>
    </source>
</evidence>
<dbReference type="InParanoid" id="T1EWH1"/>
<keyword evidence="2" id="KW-0472">Membrane</keyword>
<dbReference type="GO" id="GO:0016020">
    <property type="term" value="C:membrane"/>
    <property type="evidence" value="ECO:0000318"/>
    <property type="project" value="GO_Central"/>
</dbReference>
<accession>T1EWH1</accession>
<protein>
    <submittedName>
        <fullName evidence="3 4">Uncharacterized protein</fullName>
    </submittedName>
</protein>
<dbReference type="KEGG" id="hro:HELRODRAFT_165232"/>
<dbReference type="eggNOG" id="ENOG502S1HE">
    <property type="taxonomic scope" value="Eukaryota"/>
</dbReference>
<reference evidence="3 5" key="2">
    <citation type="journal article" date="2013" name="Nature">
        <title>Insights into bilaterian evolution from three spiralian genomes.</title>
        <authorList>
            <person name="Simakov O."/>
            <person name="Marletaz F."/>
            <person name="Cho S.J."/>
            <person name="Edsinger-Gonzales E."/>
            <person name="Havlak P."/>
            <person name="Hellsten U."/>
            <person name="Kuo D.H."/>
            <person name="Larsson T."/>
            <person name="Lv J."/>
            <person name="Arendt D."/>
            <person name="Savage R."/>
            <person name="Osoegawa K."/>
            <person name="de Jong P."/>
            <person name="Grimwood J."/>
            <person name="Chapman J.A."/>
            <person name="Shapiro H."/>
            <person name="Aerts A."/>
            <person name="Otillar R.P."/>
            <person name="Terry A.Y."/>
            <person name="Boore J.L."/>
            <person name="Grigoriev I.V."/>
            <person name="Lindberg D.R."/>
            <person name="Seaver E.C."/>
            <person name="Weisblat D.A."/>
            <person name="Putnam N.H."/>
            <person name="Rokhsar D.S."/>
        </authorList>
    </citation>
    <scope>NUCLEOTIDE SEQUENCE</scope>
</reference>
<evidence type="ECO:0000256" key="2">
    <source>
        <dbReference type="SAM" id="Phobius"/>
    </source>
</evidence>
<dbReference type="STRING" id="6412.T1EWH1"/>
<evidence type="ECO:0000256" key="1">
    <source>
        <dbReference type="SAM" id="MobiDB-lite"/>
    </source>
</evidence>
<keyword evidence="5" id="KW-1185">Reference proteome</keyword>
<dbReference type="PANTHER" id="PTHR31735">
    <property type="entry name" value="VACUOLAR MEMBRANE PROTEIN YPL162C"/>
    <property type="match status" value="1"/>
</dbReference>
<feature type="transmembrane region" description="Helical" evidence="2">
    <location>
        <begin position="70"/>
        <end position="88"/>
    </location>
</feature>
<name>T1EWH1_HELRO</name>
<dbReference type="AlphaFoldDB" id="T1EWH1"/>
<gene>
    <name evidence="4" type="primary">20200921</name>
    <name evidence="3" type="ORF">HELRODRAFT_165232</name>
</gene>
<dbReference type="Pfam" id="PF12400">
    <property type="entry name" value="STIMATE"/>
    <property type="match status" value="1"/>
</dbReference>
<proteinExistence type="predicted"/>
<feature type="compositionally biased region" description="Acidic residues" evidence="1">
    <location>
        <begin position="296"/>
        <end position="305"/>
    </location>
</feature>
<dbReference type="OrthoDB" id="431202at2759"/>
<dbReference type="RefSeq" id="XP_009029329.1">
    <property type="nucleotide sequence ID" value="XM_009031081.1"/>
</dbReference>
<dbReference type="HOGENOM" id="CLU_040321_1_1_1"/>
<feature type="transmembrane region" description="Helical" evidence="2">
    <location>
        <begin position="30"/>
        <end position="49"/>
    </location>
</feature>
<dbReference type="CTD" id="20200921"/>
<feature type="compositionally biased region" description="Acidic residues" evidence="1">
    <location>
        <begin position="228"/>
        <end position="256"/>
    </location>
</feature>
<dbReference type="EMBL" id="AMQM01001996">
    <property type="status" value="NOT_ANNOTATED_CDS"/>
    <property type="molecule type" value="Genomic_DNA"/>
</dbReference>
<dbReference type="EnsemblMetazoa" id="HelroT165232">
    <property type="protein sequence ID" value="HelroP165232"/>
    <property type="gene ID" value="HelroG165232"/>
</dbReference>
<dbReference type="InterPro" id="IPR022127">
    <property type="entry name" value="STIMATE/YPL162C"/>
</dbReference>
<feature type="region of interest" description="Disordered" evidence="1">
    <location>
        <begin position="223"/>
        <end position="331"/>
    </location>
</feature>
<reference evidence="4" key="3">
    <citation type="submission" date="2015-06" db="UniProtKB">
        <authorList>
            <consortium name="EnsemblMetazoa"/>
        </authorList>
    </citation>
    <scope>IDENTIFICATION</scope>
</reference>
<dbReference type="EMBL" id="KB097639">
    <property type="protein sequence ID" value="ESN93073.1"/>
    <property type="molecule type" value="Genomic_DNA"/>
</dbReference>
<keyword evidence="2" id="KW-0812">Transmembrane</keyword>
<dbReference type="Proteomes" id="UP000015101">
    <property type="component" value="Unassembled WGS sequence"/>
</dbReference>
<reference evidence="5" key="1">
    <citation type="submission" date="2012-12" db="EMBL/GenBank/DDBJ databases">
        <authorList>
            <person name="Hellsten U."/>
            <person name="Grimwood J."/>
            <person name="Chapman J.A."/>
            <person name="Shapiro H."/>
            <person name="Aerts A."/>
            <person name="Otillar R.P."/>
            <person name="Terry A.Y."/>
            <person name="Boore J.L."/>
            <person name="Simakov O."/>
            <person name="Marletaz F."/>
            <person name="Cho S.-J."/>
            <person name="Edsinger-Gonzales E."/>
            <person name="Havlak P."/>
            <person name="Kuo D.-H."/>
            <person name="Larsson T."/>
            <person name="Lv J."/>
            <person name="Arendt D."/>
            <person name="Savage R."/>
            <person name="Osoegawa K."/>
            <person name="de Jong P."/>
            <person name="Lindberg D.R."/>
            <person name="Seaver E.C."/>
            <person name="Weisblat D.A."/>
            <person name="Putnam N.H."/>
            <person name="Grigoriev I.V."/>
            <person name="Rokhsar D.S."/>
        </authorList>
    </citation>
    <scope>NUCLEOTIDE SEQUENCE</scope>
</reference>
<dbReference type="PANTHER" id="PTHR31735:SF1">
    <property type="entry name" value="VACUOLAR MEMBRANE PROTEIN YPL162C"/>
    <property type="match status" value="1"/>
</dbReference>
<feature type="transmembrane region" description="Helical" evidence="2">
    <location>
        <begin position="94"/>
        <end position="123"/>
    </location>
</feature>
<feature type="transmembrane region" description="Helical" evidence="2">
    <location>
        <begin position="187"/>
        <end position="208"/>
    </location>
</feature>
<evidence type="ECO:0000313" key="4">
    <source>
        <dbReference type="EnsemblMetazoa" id="HelroP165232"/>
    </source>
</evidence>
<organism evidence="4 5">
    <name type="scientific">Helobdella robusta</name>
    <name type="common">Californian leech</name>
    <dbReference type="NCBI Taxonomy" id="6412"/>
    <lineage>
        <taxon>Eukaryota</taxon>
        <taxon>Metazoa</taxon>
        <taxon>Spiralia</taxon>
        <taxon>Lophotrochozoa</taxon>
        <taxon>Annelida</taxon>
        <taxon>Clitellata</taxon>
        <taxon>Hirudinea</taxon>
        <taxon>Rhynchobdellida</taxon>
        <taxon>Glossiphoniidae</taxon>
        <taxon>Helobdella</taxon>
    </lineage>
</organism>
<dbReference type="GeneID" id="20200921"/>
<evidence type="ECO:0000313" key="3">
    <source>
        <dbReference type="EMBL" id="ESN93073.1"/>
    </source>
</evidence>